<dbReference type="Proteomes" id="UP001231649">
    <property type="component" value="Chromosome 20"/>
</dbReference>
<sequence length="512" mass="59194">MTHLLTLLLVTRVSAEWVEISQQHYRKPIRTHSPFTTPEKVADVEDTTKTWTYNNRSVTEYNWNKTPARPPNIGNIKRVQNVGSTVKPGRVKDEDDLDLHVDFRDYELRPNYGPTRAPELHQQIGMAERIPNLGNIKRVDLNNSPVKSPAVNYNDRDIYSNNRHEDIRHDHRTEANEHRKNTEAYRRVYINKVKHQHSTERTATFPPVDDEDMSVTEEVTTFNTESPKQVTYKNRTTVRDIYSTKPTFITETEDFTSFETPKNRFYKIAIRTEKPDVFTTEIIDTEESTTKNSPKRTKPTITPTVKPNKNKVPQNLTDLKAESHENKVYVSSDDEKTDYPIINEHKTKPKADYQPEIEDSKEIKEKAPTTTKTEKNKVNTMENVIKFMRVVADTISKNSRRSFGGKMQYLHELKEFILAHIEERIDATWPDDDSAGARRRSRSAHASPRGHVQFPSSESALMTISFLTFAVFLIKLVLQVIQTYKNKAMVVAPLMVASGRKIFTHHGHHGRK</sequence>
<organism evidence="1 2">
    <name type="scientific">Mythimna loreyi</name>
    <dbReference type="NCBI Taxonomy" id="667449"/>
    <lineage>
        <taxon>Eukaryota</taxon>
        <taxon>Metazoa</taxon>
        <taxon>Ecdysozoa</taxon>
        <taxon>Arthropoda</taxon>
        <taxon>Hexapoda</taxon>
        <taxon>Insecta</taxon>
        <taxon>Pterygota</taxon>
        <taxon>Neoptera</taxon>
        <taxon>Endopterygota</taxon>
        <taxon>Lepidoptera</taxon>
        <taxon>Glossata</taxon>
        <taxon>Ditrysia</taxon>
        <taxon>Noctuoidea</taxon>
        <taxon>Noctuidae</taxon>
        <taxon>Noctuinae</taxon>
        <taxon>Hadenini</taxon>
        <taxon>Mythimna</taxon>
    </lineage>
</organism>
<name>A0ACC2QD28_9NEOP</name>
<reference evidence="1" key="1">
    <citation type="submission" date="2023-03" db="EMBL/GenBank/DDBJ databases">
        <title>Chromosome-level genomes of two armyworms, Mythimna separata and Mythimna loreyi, provide insights into the biosynthesis and reception of sex pheromones.</title>
        <authorList>
            <person name="Zhao H."/>
        </authorList>
    </citation>
    <scope>NUCLEOTIDE SEQUENCE</scope>
    <source>
        <strain evidence="1">BeijingLab</strain>
    </source>
</reference>
<comment type="caution">
    <text evidence="1">The sequence shown here is derived from an EMBL/GenBank/DDBJ whole genome shotgun (WGS) entry which is preliminary data.</text>
</comment>
<protein>
    <submittedName>
        <fullName evidence="1">Uncharacterized protein</fullName>
    </submittedName>
</protein>
<evidence type="ECO:0000313" key="2">
    <source>
        <dbReference type="Proteomes" id="UP001231649"/>
    </source>
</evidence>
<proteinExistence type="predicted"/>
<keyword evidence="2" id="KW-1185">Reference proteome</keyword>
<accession>A0ACC2QD28</accession>
<gene>
    <name evidence="1" type="ORF">PYW08_007912</name>
</gene>
<dbReference type="EMBL" id="CM056796">
    <property type="protein sequence ID" value="KAJ8714292.1"/>
    <property type="molecule type" value="Genomic_DNA"/>
</dbReference>
<evidence type="ECO:0000313" key="1">
    <source>
        <dbReference type="EMBL" id="KAJ8714292.1"/>
    </source>
</evidence>